<dbReference type="PANTHER" id="PTHR35788">
    <property type="entry name" value="EXPORTED PROTEIN-RELATED"/>
    <property type="match status" value="1"/>
</dbReference>
<evidence type="ECO:0000313" key="2">
    <source>
        <dbReference type="EMBL" id="OKL47303.1"/>
    </source>
</evidence>
<dbReference type="AlphaFoldDB" id="A0A1Q5PKY9"/>
<dbReference type="PANTHER" id="PTHR35788:SF1">
    <property type="entry name" value="EXPORTED PROTEIN"/>
    <property type="match status" value="1"/>
</dbReference>
<feature type="domain" description="YoaR-like putative peptidoglycan binding" evidence="1">
    <location>
        <begin position="34"/>
        <end position="139"/>
    </location>
</feature>
<dbReference type="InterPro" id="IPR007391">
    <property type="entry name" value="Vancomycin_resist_VanW"/>
</dbReference>
<feature type="domain" description="YoaR-like putative peptidoglycan binding" evidence="1">
    <location>
        <begin position="192"/>
        <end position="272"/>
    </location>
</feature>
<gene>
    <name evidence="2" type="ORF">BSR29_06740</name>
</gene>
<proteinExistence type="predicted"/>
<dbReference type="InterPro" id="IPR022029">
    <property type="entry name" value="YoaR-like_PG-bd"/>
</dbReference>
<accession>A0A1Q5PKY9</accession>
<dbReference type="InterPro" id="IPR052913">
    <property type="entry name" value="Glycopeptide_resist_protein"/>
</dbReference>
<dbReference type="EMBL" id="MQSV01000004">
    <property type="protein sequence ID" value="OKL47303.1"/>
    <property type="molecule type" value="Genomic_DNA"/>
</dbReference>
<dbReference type="STRING" id="1921764.BSR28_07540"/>
<evidence type="ECO:0000259" key="1">
    <source>
        <dbReference type="Pfam" id="PF12229"/>
    </source>
</evidence>
<keyword evidence="3" id="KW-1185">Reference proteome</keyword>
<dbReference type="Pfam" id="PF12229">
    <property type="entry name" value="PG_binding_4"/>
    <property type="match status" value="2"/>
</dbReference>
<name>A0A1Q5PKY9_9ACTO</name>
<dbReference type="OrthoDB" id="9813301at2"/>
<sequence>MDAKTATSTLNEALEKRNSTPLNLKTKQGKSTAISADELDLKVEIEPAIQKLTTFSLNPKLVWAHFMGMGDISLEVKESPKAKETVLKKVETELAQAPQNAQIVIQDGRAQVKAGVNGEKVDANEAWKTLQEAWLSGQREATVGTQAEAPAISTEAAQKIYQETAEKLFAGPITLQVKDQSVTLEPKELAKFTSFVEEEKDGAKTLVVKYDQSALDELLKEKNPKLLPQPKDAYYVFKSLDAPTLVESQTGQQLDAEALPEELMRAASAEGRKIELKTAEKAPELDTEALKKLGIKEIVAEFSTPYPSEPGRDQNLRVSMERITGKLVKPDEVFSLEAALGPITKEAGFTEAGVISDGMHIDALGGGLSQSCVTTLNAAFFAGLDILEHKPHSQYLRRYPMGRECTLWSGVLDLKVKNNTPHGILFQGFLKDGKMTVRVWSTKYWDVKESTSEKTDIVPPKTEYRTERNCEPSGAGNSGFTVSVDREITHDGKKGKPLHWTWTYKPANQIVCGPKP</sequence>
<reference evidence="2 3" key="1">
    <citation type="submission" date="2016-11" db="EMBL/GenBank/DDBJ databases">
        <title>Actinomyces gypaetusis sp. nov. isolated from the vulture Gypaetus barbatus in Qinghai Tibet Plateau China.</title>
        <authorList>
            <person name="Meng X."/>
        </authorList>
    </citation>
    <scope>NUCLEOTIDE SEQUENCE [LARGE SCALE GENOMIC DNA]</scope>
    <source>
        <strain evidence="2 3">VUL4_2</strain>
    </source>
</reference>
<dbReference type="RefSeq" id="WP_073709535.1">
    <property type="nucleotide sequence ID" value="NZ_MQSV01000004.1"/>
</dbReference>
<organism evidence="2 3">
    <name type="scientific">Boudabousia liubingyangii</name>
    <dbReference type="NCBI Taxonomy" id="1921764"/>
    <lineage>
        <taxon>Bacteria</taxon>
        <taxon>Bacillati</taxon>
        <taxon>Actinomycetota</taxon>
        <taxon>Actinomycetes</taxon>
        <taxon>Actinomycetales</taxon>
        <taxon>Actinomycetaceae</taxon>
        <taxon>Boudabousia</taxon>
    </lineage>
</organism>
<protein>
    <recommendedName>
        <fullName evidence="1">YoaR-like putative peptidoglycan binding domain-containing protein</fullName>
    </recommendedName>
</protein>
<dbReference type="Proteomes" id="UP000186785">
    <property type="component" value="Unassembled WGS sequence"/>
</dbReference>
<dbReference type="Pfam" id="PF04294">
    <property type="entry name" value="VanW"/>
    <property type="match status" value="1"/>
</dbReference>
<comment type="caution">
    <text evidence="2">The sequence shown here is derived from an EMBL/GenBank/DDBJ whole genome shotgun (WGS) entry which is preliminary data.</text>
</comment>
<evidence type="ECO:0000313" key="3">
    <source>
        <dbReference type="Proteomes" id="UP000186785"/>
    </source>
</evidence>